<dbReference type="AlphaFoldDB" id="A0A1Z8AI02"/>
<evidence type="ECO:0000313" key="4">
    <source>
        <dbReference type="Proteomes" id="UP000196102"/>
    </source>
</evidence>
<feature type="domain" description="PKD" evidence="2">
    <location>
        <begin position="430"/>
        <end position="500"/>
    </location>
</feature>
<gene>
    <name evidence="3" type="ORF">A9Q93_13320</name>
</gene>
<dbReference type="InterPro" id="IPR013783">
    <property type="entry name" value="Ig-like_fold"/>
</dbReference>
<dbReference type="Pfam" id="PF18911">
    <property type="entry name" value="PKD_4"/>
    <property type="match status" value="1"/>
</dbReference>
<dbReference type="PROSITE" id="PS50093">
    <property type="entry name" value="PKD"/>
    <property type="match status" value="1"/>
</dbReference>
<sequence length="682" mass="74726">MRYYIFFFFLICSAFAKAQLESSFWYFGINAGIDFSSGTAVAIDNGQLVTGEGCATISDELGNLLFYTDGSLVYDANHMIMPNGSGLKGNSSSTSSAIIVPLPGSAEIFYVFTVDTDDLVYRDTEGLHYSIVDMTLNGGTGDVDPSNKNMNLLPITSEKLTAISNASGDGFWIISQFEGQFFSYELTANGLNTTPVISNVAPFIELVTTPITNVDVAAMRGYIKVNARGNKLVAAHFSNNNTAEFAGITDILTARSLAYANGGELYLYDFDNSTGIISNPQPLLTRQNGGSIYGVEFSGNGQYLYAEVDYMNPSTTQVFELIRGEIVQYDLTAANIANSATIVHQDNITPFRGALQLGLDNRIYHSRFQQGELSVINNPDAAGVAANYTFNSFPLTQNATAWFGLPIFVQSFLLNGEIIASDHCFGKSQSFNISTAASIVSIDWDFGDPSSGASNFSTALQPTHTFSAPGIYTITATVETLNQIFTATTTVTVYETVETNAIPEKLEECEEGFDQSVFDLTIIEDSISNNNNQMVSYYESEEDAILETNRIINPSHYLNLERCQTIYLRVSNDNCFEISSFDICIKNCPIEVFNVLTPDGDGLNDTFIVSGLYNIYDKHKMHIFSRYGQKVWEGNNETGSWDGTSNTGLLSTGARLPTGIYFYIIELNEPDTEPVAGYVYLQ</sequence>
<dbReference type="EMBL" id="MAAX01000205">
    <property type="protein sequence ID" value="OUS09961.1"/>
    <property type="molecule type" value="Genomic_DNA"/>
</dbReference>
<evidence type="ECO:0000259" key="2">
    <source>
        <dbReference type="PROSITE" id="PS50093"/>
    </source>
</evidence>
<dbReference type="InterPro" id="IPR035986">
    <property type="entry name" value="PKD_dom_sf"/>
</dbReference>
<name>A0A1Z8AI02_9FLAO</name>
<dbReference type="InterPro" id="IPR022409">
    <property type="entry name" value="PKD/Chitinase_dom"/>
</dbReference>
<feature type="chain" id="PRO_5013323695" description="PKD domain-containing protein" evidence="1">
    <location>
        <begin position="19"/>
        <end position="682"/>
    </location>
</feature>
<dbReference type="SUPFAM" id="SSF82171">
    <property type="entry name" value="DPP6 N-terminal domain-like"/>
    <property type="match status" value="1"/>
</dbReference>
<keyword evidence="1" id="KW-0732">Signal</keyword>
<dbReference type="NCBIfam" id="TIGR04131">
    <property type="entry name" value="Bac_Flav_CTERM"/>
    <property type="match status" value="1"/>
</dbReference>
<accession>A0A1Z8AI02</accession>
<dbReference type="CDD" id="cd00146">
    <property type="entry name" value="PKD"/>
    <property type="match status" value="1"/>
</dbReference>
<dbReference type="RefSeq" id="WP_303687944.1">
    <property type="nucleotide sequence ID" value="NZ_CAJXYO010000005.1"/>
</dbReference>
<protein>
    <recommendedName>
        <fullName evidence="2">PKD domain-containing protein</fullName>
    </recommendedName>
</protein>
<dbReference type="Gene3D" id="2.60.40.10">
    <property type="entry name" value="Immunoglobulins"/>
    <property type="match status" value="1"/>
</dbReference>
<dbReference type="SUPFAM" id="SSF49299">
    <property type="entry name" value="PKD domain"/>
    <property type="match status" value="1"/>
</dbReference>
<comment type="caution">
    <text evidence="3">The sequence shown here is derived from an EMBL/GenBank/DDBJ whole genome shotgun (WGS) entry which is preliminary data.</text>
</comment>
<organism evidence="3 4">
    <name type="scientific">Nonlabens dokdonensis</name>
    <dbReference type="NCBI Taxonomy" id="328515"/>
    <lineage>
        <taxon>Bacteria</taxon>
        <taxon>Pseudomonadati</taxon>
        <taxon>Bacteroidota</taxon>
        <taxon>Flavobacteriia</taxon>
        <taxon>Flavobacteriales</taxon>
        <taxon>Flavobacteriaceae</taxon>
        <taxon>Nonlabens</taxon>
    </lineage>
</organism>
<dbReference type="SMART" id="SM00089">
    <property type="entry name" value="PKD"/>
    <property type="match status" value="1"/>
</dbReference>
<dbReference type="Proteomes" id="UP000196102">
    <property type="component" value="Unassembled WGS sequence"/>
</dbReference>
<proteinExistence type="predicted"/>
<reference evidence="4" key="1">
    <citation type="journal article" date="2017" name="Proc. Natl. Acad. Sci. U.S.A.">
        <title>Simulation of Deepwater Horizon oil plume reveals substrate specialization within a complex community of hydrocarbon-degraders.</title>
        <authorList>
            <person name="Hu P."/>
            <person name="Dubinsky E.A."/>
            <person name="Probst A.J."/>
            <person name="Wang J."/>
            <person name="Sieber C.M.K."/>
            <person name="Tom L.M."/>
            <person name="Gardinali P."/>
            <person name="Banfield J.F."/>
            <person name="Atlas R.M."/>
            <person name="Andersen G.L."/>
        </authorList>
    </citation>
    <scope>NUCLEOTIDE SEQUENCE [LARGE SCALE GENOMIC DNA]</scope>
</reference>
<dbReference type="Pfam" id="PF13585">
    <property type="entry name" value="CHU_C"/>
    <property type="match status" value="1"/>
</dbReference>
<evidence type="ECO:0000313" key="3">
    <source>
        <dbReference type="EMBL" id="OUS09961.1"/>
    </source>
</evidence>
<dbReference type="InterPro" id="IPR000601">
    <property type="entry name" value="PKD_dom"/>
</dbReference>
<evidence type="ECO:0000256" key="1">
    <source>
        <dbReference type="SAM" id="SignalP"/>
    </source>
</evidence>
<feature type="signal peptide" evidence="1">
    <location>
        <begin position="1"/>
        <end position="18"/>
    </location>
</feature>
<dbReference type="InterPro" id="IPR026341">
    <property type="entry name" value="T9SS_type_B"/>
</dbReference>